<feature type="region of interest" description="Fe-S binding site B" evidence="10">
    <location>
        <begin position="234"/>
        <end position="248"/>
    </location>
</feature>
<evidence type="ECO:0000256" key="1">
    <source>
        <dbReference type="ARBA" id="ARBA00001966"/>
    </source>
</evidence>
<dbReference type="HAMAP" id="MF_03115">
    <property type="entry name" value="Anamorsin"/>
    <property type="match status" value="1"/>
</dbReference>
<dbReference type="InterPro" id="IPR046408">
    <property type="entry name" value="CIAPIN1"/>
</dbReference>
<comment type="function">
    <text evidence="10">Component of the cytosolic iron-sulfur (Fe-S) protein assembly (CIA) machinery. Required for the maturation of extramitochondrial Fe-S proteins. Part of an electron transfer chain functioning in an early step of cytosolic Fe-S biogenesis, facilitating the de novo assembly of a [4Fe-4S] cluster on the cytosolic Fe-S scaffold complex. Electrons are transferred from NADPH via a FAD- and FMN-containing diflavin oxidoreductase. Together with the diflavin oxidoreductase, also required for the assembly of the diferric tyrosyl radical cofactor of ribonucleotide reductase (RNR), probably by providing electrons for reduction during radical cofactor maturation in the catalytic small subunit.</text>
</comment>
<feature type="short sequence motif" description="Cx2C motif 1" evidence="10">
    <location>
        <begin position="234"/>
        <end position="237"/>
    </location>
</feature>
<evidence type="ECO:0000313" key="14">
    <source>
        <dbReference type="Proteomes" id="UP000326759"/>
    </source>
</evidence>
<dbReference type="GO" id="GO:0051539">
    <property type="term" value="F:4 iron, 4 sulfur cluster binding"/>
    <property type="evidence" value="ECO:0007669"/>
    <property type="project" value="UniProtKB-KW"/>
</dbReference>
<dbReference type="Pfam" id="PF05093">
    <property type="entry name" value="CIAPIN1"/>
    <property type="match status" value="1"/>
</dbReference>
<evidence type="ECO:0000256" key="10">
    <source>
        <dbReference type="HAMAP-Rule" id="MF_03115"/>
    </source>
</evidence>
<evidence type="ECO:0000256" key="4">
    <source>
        <dbReference type="ARBA" id="ARBA00022490"/>
    </source>
</evidence>
<keyword evidence="4 10" id="KW-0963">Cytoplasm</keyword>
<feature type="binding site" evidence="10">
    <location>
        <position position="209"/>
    </location>
    <ligand>
        <name>[2Fe-2S] cluster</name>
        <dbReference type="ChEBI" id="CHEBI:190135"/>
    </ligand>
</feature>
<dbReference type="Gene3D" id="3.40.50.150">
    <property type="entry name" value="Vaccinia Virus protein VP39"/>
    <property type="match status" value="1"/>
</dbReference>
<evidence type="ECO:0000256" key="6">
    <source>
        <dbReference type="ARBA" id="ARBA00022723"/>
    </source>
</evidence>
<feature type="domain" description="Anamorsin N-terminal" evidence="12">
    <location>
        <begin position="7"/>
        <end position="139"/>
    </location>
</feature>
<dbReference type="AlphaFoldDB" id="A0A5N5SRL4"/>
<feature type="binding site" evidence="10">
    <location>
        <position position="204"/>
    </location>
    <ligand>
        <name>[2Fe-2S] cluster</name>
        <dbReference type="ChEBI" id="CHEBI:190135"/>
    </ligand>
</feature>
<protein>
    <recommendedName>
        <fullName evidence="10">Anamorsin homolog</fullName>
    </recommendedName>
    <alternativeName>
        <fullName evidence="10">Fe-S cluster assembly protein DRE2 homolog</fullName>
    </alternativeName>
</protein>
<keyword evidence="6 10" id="KW-0479">Metal-binding</keyword>
<dbReference type="PANTHER" id="PTHR13273">
    <property type="entry name" value="ANAMORSIN"/>
    <property type="match status" value="1"/>
</dbReference>
<feature type="domain" description="Anamorsin C-terminal" evidence="11">
    <location>
        <begin position="215"/>
        <end position="264"/>
    </location>
</feature>
<dbReference type="Pfam" id="PF20922">
    <property type="entry name" value="Anamorsin_N"/>
    <property type="match status" value="1"/>
</dbReference>
<evidence type="ECO:0000256" key="7">
    <source>
        <dbReference type="ARBA" id="ARBA00023004"/>
    </source>
</evidence>
<keyword evidence="9 10" id="KW-0496">Mitochondrion</keyword>
<dbReference type="InterPro" id="IPR029063">
    <property type="entry name" value="SAM-dependent_MTases_sf"/>
</dbReference>
<keyword evidence="5 10" id="KW-0001">2Fe-2S</keyword>
<evidence type="ECO:0000256" key="3">
    <source>
        <dbReference type="ARBA" id="ARBA00022485"/>
    </source>
</evidence>
<gene>
    <name evidence="13" type="primary">CIAPIN1_1</name>
    <name evidence="13" type="ORF">Anas_07342</name>
</gene>
<comment type="domain">
    <text evidence="10">The C-terminal domain binds 2 Fe-S clusters but is otherwise mostly in an intrinsically disordered conformation.</text>
</comment>
<evidence type="ECO:0000313" key="13">
    <source>
        <dbReference type="EMBL" id="KAB7496803.1"/>
    </source>
</evidence>
<comment type="caution">
    <text evidence="10">Lacks conserved residue(s) required for the propagation of feature annotation.</text>
</comment>
<dbReference type="GO" id="GO:0046872">
    <property type="term" value="F:metal ion binding"/>
    <property type="evidence" value="ECO:0007669"/>
    <property type="project" value="UniProtKB-KW"/>
</dbReference>
<evidence type="ECO:0000256" key="2">
    <source>
        <dbReference type="ARBA" id="ARBA00008169"/>
    </source>
</evidence>
<feature type="binding site" evidence="10">
    <location>
        <position position="248"/>
    </location>
    <ligand>
        <name>[4Fe-4S] cluster</name>
        <dbReference type="ChEBI" id="CHEBI:49883"/>
    </ligand>
</feature>
<name>A0A5N5SRL4_9CRUS</name>
<keyword evidence="14" id="KW-1185">Reference proteome</keyword>
<dbReference type="InterPro" id="IPR007785">
    <property type="entry name" value="Anamorsin"/>
</dbReference>
<organism evidence="13 14">
    <name type="scientific">Armadillidium nasatum</name>
    <dbReference type="NCBI Taxonomy" id="96803"/>
    <lineage>
        <taxon>Eukaryota</taxon>
        <taxon>Metazoa</taxon>
        <taxon>Ecdysozoa</taxon>
        <taxon>Arthropoda</taxon>
        <taxon>Crustacea</taxon>
        <taxon>Multicrustacea</taxon>
        <taxon>Malacostraca</taxon>
        <taxon>Eumalacostraca</taxon>
        <taxon>Peracarida</taxon>
        <taxon>Isopoda</taxon>
        <taxon>Oniscidea</taxon>
        <taxon>Crinocheta</taxon>
        <taxon>Armadillidiidae</taxon>
        <taxon>Armadillidium</taxon>
    </lineage>
</organism>
<sequence>MQDISSGNKVLLIWSFGVIGEDLKQYVSELKDTVGASGQVNVENEEMLLSSKHPQSFFDIALIDVIQPTTDKVSSSTLTEVLRILKPQGKIIFHSSSEKESSYTSDLKLAGFTDVTTSPSLMQNIIVLKASKPDFEVGSAMKINLPIKTKSDSNNTDNSTWKIDLNDDDVQLEDPDDLLDEDDLLKPDPSTLKVCGTTGKRKACKNCVCGLKEELEAESVEEIKENQKNFKSSCGSCYLGDAFRCASCPYLGMPAFKPGEKVKLSDDTLQD</sequence>
<dbReference type="GO" id="GO:0009055">
    <property type="term" value="F:electron transfer activity"/>
    <property type="evidence" value="ECO:0007669"/>
    <property type="project" value="UniProtKB-UniRule"/>
</dbReference>
<keyword evidence="7 10" id="KW-0408">Iron</keyword>
<evidence type="ECO:0000256" key="5">
    <source>
        <dbReference type="ARBA" id="ARBA00022714"/>
    </source>
</evidence>
<evidence type="ECO:0000256" key="9">
    <source>
        <dbReference type="ARBA" id="ARBA00023128"/>
    </source>
</evidence>
<feature type="binding site" evidence="10">
    <location>
        <position position="237"/>
    </location>
    <ligand>
        <name>[4Fe-4S] cluster</name>
        <dbReference type="ChEBI" id="CHEBI:49883"/>
    </ligand>
</feature>
<comment type="domain">
    <text evidence="10">The N-terminal domain has structural similarity with S-adenosyl-L-methionine-dependent methyltransferases, but does not bind S-adenosyl-L-methionine. It is required for correct assembly of the 2 Fe-S clusters.</text>
</comment>
<evidence type="ECO:0000259" key="11">
    <source>
        <dbReference type="Pfam" id="PF05093"/>
    </source>
</evidence>
<feature type="binding site" evidence="10">
    <location>
        <position position="234"/>
    </location>
    <ligand>
        <name>[4Fe-4S] cluster</name>
        <dbReference type="ChEBI" id="CHEBI:49883"/>
    </ligand>
</feature>
<keyword evidence="8 10" id="KW-0411">Iron-sulfur</keyword>
<comment type="subunit">
    <text evidence="10">Monomer.</text>
</comment>
<dbReference type="OrthoDB" id="311633at2759"/>
<comment type="subcellular location">
    <subcellularLocation>
        <location evidence="10">Cytoplasm</location>
    </subcellularLocation>
    <subcellularLocation>
        <location evidence="10">Mitochondrion intermembrane space</location>
    </subcellularLocation>
</comment>
<comment type="domain">
    <text evidence="10">The twin Cx2C motifs are involved in the recognition by the mitochondrial MIA40-ERV1 disulfide relay system. The formation of 2 disulfide bonds in the Cx2C motifs through dithiol/disulfide exchange reactions effectively traps the protein in the mitochondrial intermembrane space.</text>
</comment>
<proteinExistence type="inferred from homology"/>
<dbReference type="Proteomes" id="UP000326759">
    <property type="component" value="Unassembled WGS sequence"/>
</dbReference>
<feature type="short sequence motif" description="Cx2C motif 2" evidence="10">
    <location>
        <begin position="245"/>
        <end position="248"/>
    </location>
</feature>
<dbReference type="InterPro" id="IPR049011">
    <property type="entry name" value="Anamorsin_N_metazoan"/>
</dbReference>
<comment type="cofactor">
    <cofactor evidence="1 10">
        <name>[4Fe-4S] cluster</name>
        <dbReference type="ChEBI" id="CHEBI:49883"/>
    </cofactor>
</comment>
<feature type="binding site" evidence="10">
    <location>
        <position position="195"/>
    </location>
    <ligand>
        <name>[2Fe-2S] cluster</name>
        <dbReference type="ChEBI" id="CHEBI:190135"/>
    </ligand>
</feature>
<dbReference type="GO" id="GO:0051537">
    <property type="term" value="F:2 iron, 2 sulfur cluster binding"/>
    <property type="evidence" value="ECO:0007669"/>
    <property type="project" value="UniProtKB-UniRule"/>
</dbReference>
<evidence type="ECO:0000256" key="8">
    <source>
        <dbReference type="ARBA" id="ARBA00023014"/>
    </source>
</evidence>
<comment type="cofactor">
    <cofactor evidence="10">
        <name>[2Fe-2S] cluster</name>
        <dbReference type="ChEBI" id="CHEBI:190135"/>
    </cofactor>
</comment>
<keyword evidence="3 10" id="KW-0004">4Fe-4S</keyword>
<comment type="caution">
    <text evidence="13">The sequence shown here is derived from an EMBL/GenBank/DDBJ whole genome shotgun (WGS) entry which is preliminary data.</text>
</comment>
<feature type="binding site" evidence="10">
    <location>
        <position position="207"/>
    </location>
    <ligand>
        <name>[2Fe-2S] cluster</name>
        <dbReference type="ChEBI" id="CHEBI:190135"/>
    </ligand>
</feature>
<comment type="similarity">
    <text evidence="2 10">Belongs to the anamorsin family.</text>
</comment>
<evidence type="ECO:0000259" key="12">
    <source>
        <dbReference type="Pfam" id="PF20922"/>
    </source>
</evidence>
<accession>A0A5N5SRL4</accession>
<dbReference type="GO" id="GO:0016226">
    <property type="term" value="P:iron-sulfur cluster assembly"/>
    <property type="evidence" value="ECO:0007669"/>
    <property type="project" value="UniProtKB-UniRule"/>
</dbReference>
<feature type="binding site" evidence="10">
    <location>
        <position position="245"/>
    </location>
    <ligand>
        <name>[4Fe-4S] cluster</name>
        <dbReference type="ChEBI" id="CHEBI:49883"/>
    </ligand>
</feature>
<dbReference type="EMBL" id="SEYY01021023">
    <property type="protein sequence ID" value="KAB7496803.1"/>
    <property type="molecule type" value="Genomic_DNA"/>
</dbReference>
<dbReference type="PANTHER" id="PTHR13273:SF14">
    <property type="entry name" value="ANAMORSIN"/>
    <property type="match status" value="1"/>
</dbReference>
<dbReference type="GO" id="GO:0005758">
    <property type="term" value="C:mitochondrial intermembrane space"/>
    <property type="evidence" value="ECO:0007669"/>
    <property type="project" value="UniProtKB-SubCell"/>
</dbReference>
<reference evidence="13 14" key="1">
    <citation type="journal article" date="2019" name="PLoS Biol.">
        <title>Sex chromosomes control vertical transmission of feminizing Wolbachia symbionts in an isopod.</title>
        <authorList>
            <person name="Becking T."/>
            <person name="Chebbi M.A."/>
            <person name="Giraud I."/>
            <person name="Moumen B."/>
            <person name="Laverre T."/>
            <person name="Caubet Y."/>
            <person name="Peccoud J."/>
            <person name="Gilbert C."/>
            <person name="Cordaux R."/>
        </authorList>
    </citation>
    <scope>NUCLEOTIDE SEQUENCE [LARGE SCALE GENOMIC DNA]</scope>
    <source>
        <strain evidence="13">ANa2</strain>
        <tissue evidence="13">Whole body excluding digestive tract and cuticle</tissue>
    </source>
</reference>